<dbReference type="SUPFAM" id="SSF161098">
    <property type="entry name" value="MetI-like"/>
    <property type="match status" value="1"/>
</dbReference>
<dbReference type="AlphaFoldDB" id="A0A1D3F7T6"/>
<evidence type="ECO:0000256" key="7">
    <source>
        <dbReference type="ARBA" id="ARBA00023136"/>
    </source>
</evidence>
<reference evidence="12 14" key="2">
    <citation type="submission" date="2016-09" db="EMBL/GenBank/DDBJ databases">
        <authorList>
            <person name="Kumanski S."/>
            <person name="Beatrice B."/>
        </authorList>
    </citation>
    <scope>NUCLEOTIDE SEQUENCE [LARGE SCALE GENOMIC DNA]</scope>
    <source>
        <strain evidence="12">Mankind</strain>
    </source>
</reference>
<dbReference type="CDD" id="cd06261">
    <property type="entry name" value="TM_PBP2"/>
    <property type="match status" value="1"/>
</dbReference>
<dbReference type="Proteomes" id="UP000307092">
    <property type="component" value="Unassembled WGS sequence"/>
</dbReference>
<dbReference type="InterPro" id="IPR000515">
    <property type="entry name" value="MetI-like"/>
</dbReference>
<evidence type="ECO:0000256" key="3">
    <source>
        <dbReference type="ARBA" id="ARBA00022448"/>
    </source>
</evidence>
<dbReference type="InterPro" id="IPR035906">
    <property type="entry name" value="MetI-like_sf"/>
</dbReference>
<organism evidence="13 15">
    <name type="scientific">Neisseria gonorrhoeae</name>
    <dbReference type="NCBI Taxonomy" id="485"/>
    <lineage>
        <taxon>Bacteria</taxon>
        <taxon>Pseudomonadati</taxon>
        <taxon>Pseudomonadota</taxon>
        <taxon>Betaproteobacteria</taxon>
        <taxon>Neisseriales</taxon>
        <taxon>Neisseriaceae</taxon>
        <taxon>Neisseria</taxon>
    </lineage>
</organism>
<dbReference type="PANTHER" id="PTHR30614:SF36">
    <property type="entry name" value="ABC TRANSPORTER MEMBRANE-SPANNING PERMEASE-GLUTAMINE TRANSPORT"/>
    <property type="match status" value="1"/>
</dbReference>
<feature type="transmembrane region" description="Helical" evidence="8">
    <location>
        <begin position="20"/>
        <end position="45"/>
    </location>
</feature>
<keyword evidence="6 8" id="KW-1133">Transmembrane helix</keyword>
<protein>
    <submittedName>
        <fullName evidence="10 11">ABC transporter permease</fullName>
    </submittedName>
    <submittedName>
        <fullName evidence="13">Amino acid ABC transporter permease</fullName>
    </submittedName>
    <submittedName>
        <fullName evidence="12">Glutamine transport system permease</fullName>
    </submittedName>
</protein>
<dbReference type="Gene3D" id="1.10.3720.10">
    <property type="entry name" value="MetI-like"/>
    <property type="match status" value="1"/>
</dbReference>
<dbReference type="GO" id="GO:0043190">
    <property type="term" value="C:ATP-binding cassette (ABC) transporter complex"/>
    <property type="evidence" value="ECO:0007669"/>
    <property type="project" value="InterPro"/>
</dbReference>
<name>A0A1D3F7T6_NEIGO</name>
<evidence type="ECO:0000256" key="4">
    <source>
        <dbReference type="ARBA" id="ARBA00022475"/>
    </source>
</evidence>
<evidence type="ECO:0000256" key="1">
    <source>
        <dbReference type="ARBA" id="ARBA00004429"/>
    </source>
</evidence>
<dbReference type="RefSeq" id="WP_003692001.1">
    <property type="nucleotide sequence ID" value="NZ_AP023067.1"/>
</dbReference>
<comment type="subcellular location">
    <subcellularLocation>
        <location evidence="1">Cell inner membrane</location>
        <topology evidence="1">Multi-pass membrane protein</topology>
    </subcellularLocation>
    <subcellularLocation>
        <location evidence="8">Cell membrane</location>
        <topology evidence="8">Multi-pass membrane protein</topology>
    </subcellularLocation>
</comment>
<gene>
    <name evidence="10" type="primary">artQ</name>
    <name evidence="13" type="ORF">E8M63_05470</name>
    <name evidence="12" type="ORF">ESCNG_70048</name>
    <name evidence="10" type="ORF">WHOF_00988</name>
    <name evidence="11" type="ORF">WHOF_02335</name>
</gene>
<evidence type="ECO:0000313" key="12">
    <source>
        <dbReference type="EMBL" id="SCW16823.1"/>
    </source>
</evidence>
<dbReference type="PROSITE" id="PS50928">
    <property type="entry name" value="ABC_TM1"/>
    <property type="match status" value="1"/>
</dbReference>
<dbReference type="EMBL" id="SUQX01000007">
    <property type="protein sequence ID" value="TJX05864.1"/>
    <property type="molecule type" value="Genomic_DNA"/>
</dbReference>
<dbReference type="GO" id="GO:0006865">
    <property type="term" value="P:amino acid transport"/>
    <property type="evidence" value="ECO:0007669"/>
    <property type="project" value="TreeGrafter"/>
</dbReference>
<keyword evidence="7 8" id="KW-0472">Membrane</keyword>
<dbReference type="InterPro" id="IPR010065">
    <property type="entry name" value="AA_ABC_transptr_permease_3TM"/>
</dbReference>
<evidence type="ECO:0000313" key="14">
    <source>
        <dbReference type="Proteomes" id="UP000182484"/>
    </source>
</evidence>
<evidence type="ECO:0000256" key="5">
    <source>
        <dbReference type="ARBA" id="ARBA00022692"/>
    </source>
</evidence>
<evidence type="ECO:0000256" key="2">
    <source>
        <dbReference type="ARBA" id="ARBA00010072"/>
    </source>
</evidence>
<dbReference type="OMA" id="FFICYPL"/>
<dbReference type="GeneID" id="66754099"/>
<dbReference type="GO" id="GO:0022857">
    <property type="term" value="F:transmembrane transporter activity"/>
    <property type="evidence" value="ECO:0007669"/>
    <property type="project" value="InterPro"/>
</dbReference>
<sequence>MAFEWLFEGKNAARLGEGLLLTAQISLISVAASCVLGTLFGLVLRSRNRLVRFVGRFYLETIRIVPILVWLFGLYFGLSVWTGIHIGGFWVCVWVFSLWGVAEMGDLVRGALESIEKHQVESGLAPGLSRGQVFRCIELPQSIRRVLPGAVNLFTRMIKTSSLAWLIGVIEVVKVGQQIIENSLLTQPNASFWVYGLIFMLYFFCCWPLSLLAAKLEQKWEH</sequence>
<feature type="transmembrane region" description="Helical" evidence="8">
    <location>
        <begin position="57"/>
        <end position="78"/>
    </location>
</feature>
<comment type="similarity">
    <text evidence="2">Belongs to the binding-protein-dependent transport system permease family. HisMQ subfamily.</text>
</comment>
<dbReference type="Proteomes" id="UP000182484">
    <property type="component" value="Unassembled WGS sequence"/>
</dbReference>
<feature type="domain" description="ABC transmembrane type-1" evidence="9">
    <location>
        <begin position="19"/>
        <end position="213"/>
    </location>
</feature>
<keyword evidence="3 8" id="KW-0813">Transport</keyword>
<evidence type="ECO:0000256" key="8">
    <source>
        <dbReference type="RuleBase" id="RU363032"/>
    </source>
</evidence>
<evidence type="ECO:0000313" key="11">
    <source>
        <dbReference type="EMBL" id="SBQ23511.1"/>
    </source>
</evidence>
<evidence type="ECO:0000313" key="13">
    <source>
        <dbReference type="EMBL" id="TJX05864.1"/>
    </source>
</evidence>
<proteinExistence type="inferred from homology"/>
<feature type="transmembrane region" description="Helical" evidence="8">
    <location>
        <begin position="192"/>
        <end position="214"/>
    </location>
</feature>
<dbReference type="Pfam" id="PF00528">
    <property type="entry name" value="BPD_transp_1"/>
    <property type="match status" value="1"/>
</dbReference>
<evidence type="ECO:0000259" key="9">
    <source>
        <dbReference type="PROSITE" id="PS50928"/>
    </source>
</evidence>
<dbReference type="Proteomes" id="UP000239837">
    <property type="component" value="Chromosome"/>
</dbReference>
<keyword evidence="4" id="KW-1003">Cell membrane</keyword>
<feature type="transmembrane region" description="Helical" evidence="8">
    <location>
        <begin position="84"/>
        <end position="102"/>
    </location>
</feature>
<dbReference type="EMBL" id="LT591897">
    <property type="protein sequence ID" value="SBQ23511.1"/>
    <property type="molecule type" value="Genomic_DNA"/>
</dbReference>
<dbReference type="InterPro" id="IPR043429">
    <property type="entry name" value="ArtM/GltK/GlnP/TcyL/YhdX-like"/>
</dbReference>
<evidence type="ECO:0000313" key="15">
    <source>
        <dbReference type="Proteomes" id="UP000307092"/>
    </source>
</evidence>
<accession>A0A1D3F7T6</accession>
<dbReference type="EMBL" id="FMTB01000067">
    <property type="protein sequence ID" value="SCW16823.1"/>
    <property type="molecule type" value="Genomic_DNA"/>
</dbReference>
<keyword evidence="5 8" id="KW-0812">Transmembrane</keyword>
<evidence type="ECO:0000313" key="10">
    <source>
        <dbReference type="EMBL" id="SBN04771.1"/>
    </source>
</evidence>
<reference evidence="11" key="1">
    <citation type="submission" date="2016-06" db="EMBL/GenBank/DDBJ databases">
        <authorList>
            <consortium name="Pathogen Informatics"/>
        </authorList>
    </citation>
    <scope>NUCLEOTIDE SEQUENCE</scope>
    <source>
        <strain evidence="10">WHO F</strain>
    </source>
</reference>
<dbReference type="NCBIfam" id="TIGR01726">
    <property type="entry name" value="HEQRo_perm_3TM"/>
    <property type="match status" value="1"/>
</dbReference>
<evidence type="ECO:0000256" key="6">
    <source>
        <dbReference type="ARBA" id="ARBA00022989"/>
    </source>
</evidence>
<reference evidence="13 15" key="3">
    <citation type="submission" date="2019-04" db="EMBL/GenBank/DDBJ databases">
        <title>The CDC panel for molecular diagnostics of ciprofloxacin resistance and its use for research and clinical development.</title>
        <authorList>
            <person name="Liu H."/>
            <person name="Tang K."/>
            <person name="Pham C."/>
            <person name="Schmerer M."/>
        </authorList>
    </citation>
    <scope>NUCLEOTIDE SEQUENCE [LARGE SCALE GENOMIC DNA]</scope>
    <source>
        <strain evidence="13 15">LRRBGS_0742</strain>
    </source>
</reference>
<dbReference type="PANTHER" id="PTHR30614">
    <property type="entry name" value="MEMBRANE COMPONENT OF AMINO ACID ABC TRANSPORTER"/>
    <property type="match status" value="1"/>
</dbReference>
<dbReference type="EMBL" id="FLKW01000009">
    <property type="protein sequence ID" value="SBN04771.1"/>
    <property type="molecule type" value="Genomic_DNA"/>
</dbReference>